<dbReference type="PROSITE" id="PS50011">
    <property type="entry name" value="PROTEIN_KINASE_DOM"/>
    <property type="match status" value="1"/>
</dbReference>
<dbReference type="InterPro" id="IPR000299">
    <property type="entry name" value="FERM_domain"/>
</dbReference>
<evidence type="ECO:0000256" key="7">
    <source>
        <dbReference type="ARBA" id="ARBA00022490"/>
    </source>
</evidence>
<evidence type="ECO:0000256" key="16">
    <source>
        <dbReference type="ARBA" id="ARBA00023212"/>
    </source>
</evidence>
<keyword evidence="27" id="KW-1185">Reference proteome</keyword>
<dbReference type="Gene3D" id="2.30.29.30">
    <property type="entry name" value="Pleckstrin-homology domain (PH domain)/Phosphotyrosine-binding domain (PTB)"/>
    <property type="match status" value="1"/>
</dbReference>
<dbReference type="InterPro" id="IPR005189">
    <property type="entry name" value="Focal_adhesion_kin_target_dom"/>
</dbReference>
<comment type="catalytic activity">
    <reaction evidence="21">
        <text>L-tyrosyl-[protein] + ATP = O-phospho-L-tyrosyl-[protein] + ADP + H(+)</text>
        <dbReference type="Rhea" id="RHEA:10596"/>
        <dbReference type="Rhea" id="RHEA-COMP:10136"/>
        <dbReference type="Rhea" id="RHEA-COMP:20101"/>
        <dbReference type="ChEBI" id="CHEBI:15378"/>
        <dbReference type="ChEBI" id="CHEBI:30616"/>
        <dbReference type="ChEBI" id="CHEBI:46858"/>
        <dbReference type="ChEBI" id="CHEBI:61978"/>
        <dbReference type="ChEBI" id="CHEBI:456216"/>
        <dbReference type="EC" id="2.7.10.2"/>
    </reaction>
</comment>
<dbReference type="PROSITE" id="PS00107">
    <property type="entry name" value="PROTEIN_KINASE_ATP"/>
    <property type="match status" value="1"/>
</dbReference>
<evidence type="ECO:0000256" key="17">
    <source>
        <dbReference type="ARBA" id="ARBA00023273"/>
    </source>
</evidence>
<dbReference type="InterPro" id="IPR041390">
    <property type="entry name" value="FADK_N"/>
</dbReference>
<dbReference type="InterPro" id="IPR049385">
    <property type="entry name" value="FAK1-like_FERM_C"/>
</dbReference>
<dbReference type="GO" id="GO:0005925">
    <property type="term" value="C:focal adhesion"/>
    <property type="evidence" value="ECO:0007669"/>
    <property type="project" value="UniProtKB-SubCell"/>
</dbReference>
<dbReference type="InterPro" id="IPR014352">
    <property type="entry name" value="FERM/acyl-CoA-bd_prot_sf"/>
</dbReference>
<dbReference type="InterPro" id="IPR011993">
    <property type="entry name" value="PH-like_dom_sf"/>
</dbReference>
<dbReference type="Pfam" id="PF00373">
    <property type="entry name" value="FERM_M"/>
    <property type="match status" value="1"/>
</dbReference>
<evidence type="ECO:0000256" key="21">
    <source>
        <dbReference type="ARBA" id="ARBA00051245"/>
    </source>
</evidence>
<feature type="domain" description="Protein kinase" evidence="24">
    <location>
        <begin position="414"/>
        <end position="672"/>
    </location>
</feature>
<dbReference type="CDD" id="cd13190">
    <property type="entry name" value="FERM_C_FAK1"/>
    <property type="match status" value="1"/>
</dbReference>
<dbReference type="Gene3D" id="1.20.80.10">
    <property type="match status" value="1"/>
</dbReference>
<dbReference type="GO" id="GO:0005886">
    <property type="term" value="C:plasma membrane"/>
    <property type="evidence" value="ECO:0007669"/>
    <property type="project" value="UniProtKB-SubCell"/>
</dbReference>
<dbReference type="InterPro" id="IPR019749">
    <property type="entry name" value="Band_41_domain"/>
</dbReference>
<evidence type="ECO:0000256" key="10">
    <source>
        <dbReference type="ARBA" id="ARBA00022741"/>
    </source>
</evidence>
<dbReference type="GO" id="GO:0008284">
    <property type="term" value="P:positive regulation of cell population proliferation"/>
    <property type="evidence" value="ECO:0007669"/>
    <property type="project" value="UniProtKB-ARBA"/>
</dbReference>
<evidence type="ECO:0000256" key="2">
    <source>
        <dbReference type="ARBA" id="ARBA00004246"/>
    </source>
</evidence>
<dbReference type="PANTHER" id="PTHR46221">
    <property type="entry name" value="FERM AND PDZ DOMAIN-CONTAINING PROTEIN FAMILY MEMBER"/>
    <property type="match status" value="1"/>
</dbReference>
<dbReference type="InterPro" id="IPR000719">
    <property type="entry name" value="Prot_kinase_dom"/>
</dbReference>
<proteinExistence type="predicted"/>
<evidence type="ECO:0000256" key="3">
    <source>
        <dbReference type="ARBA" id="ARBA00004413"/>
    </source>
</evidence>
<evidence type="ECO:0000256" key="22">
    <source>
        <dbReference type="PROSITE-ProRule" id="PRU10141"/>
    </source>
</evidence>
<name>A0A8C4R4C9_EPTBU</name>
<evidence type="ECO:0000259" key="24">
    <source>
        <dbReference type="PROSITE" id="PS50011"/>
    </source>
</evidence>
<dbReference type="InterPro" id="IPR041784">
    <property type="entry name" value="FAK1/PYK2_FERM_C"/>
</dbReference>
<dbReference type="SMART" id="SM00219">
    <property type="entry name" value="TyrKc"/>
    <property type="match status" value="1"/>
</dbReference>
<keyword evidence="16" id="KW-0206">Cytoskeleton</keyword>
<evidence type="ECO:0000256" key="14">
    <source>
        <dbReference type="ARBA" id="ARBA00023136"/>
    </source>
</evidence>
<evidence type="ECO:0000256" key="15">
    <source>
        <dbReference type="ARBA" id="ARBA00023137"/>
    </source>
</evidence>
<dbReference type="PROSITE" id="PS50057">
    <property type="entry name" value="FERM_3"/>
    <property type="match status" value="1"/>
</dbReference>
<dbReference type="GO" id="GO:0030154">
    <property type="term" value="P:cell differentiation"/>
    <property type="evidence" value="ECO:0007669"/>
    <property type="project" value="UniProtKB-ARBA"/>
</dbReference>
<accession>A0A8C4R4C9</accession>
<evidence type="ECO:0000256" key="12">
    <source>
        <dbReference type="ARBA" id="ARBA00022840"/>
    </source>
</evidence>
<keyword evidence="12 22" id="KW-0067">ATP-binding</keyword>
<dbReference type="Gene3D" id="1.20.120.330">
    <property type="entry name" value="Nucleotidyltransferases domain 2"/>
    <property type="match status" value="1"/>
</dbReference>
<dbReference type="Proteomes" id="UP000694388">
    <property type="component" value="Unplaced"/>
</dbReference>
<evidence type="ECO:0000256" key="6">
    <source>
        <dbReference type="ARBA" id="ARBA00022475"/>
    </source>
</evidence>
<keyword evidence="15" id="KW-0829">Tyrosine-protein kinase</keyword>
<dbReference type="CDD" id="cd05056">
    <property type="entry name" value="PTKc_FAK"/>
    <property type="match status" value="1"/>
</dbReference>
<dbReference type="PANTHER" id="PTHR46221:SF9">
    <property type="entry name" value="NON-SPECIFIC PROTEIN-TYROSINE KINASE"/>
    <property type="match status" value="1"/>
</dbReference>
<evidence type="ECO:0000259" key="25">
    <source>
        <dbReference type="PROSITE" id="PS50057"/>
    </source>
</evidence>
<keyword evidence="13" id="KW-0965">Cell junction</keyword>
<dbReference type="GO" id="GO:0005524">
    <property type="term" value="F:ATP binding"/>
    <property type="evidence" value="ECO:0007669"/>
    <property type="project" value="UniProtKB-UniRule"/>
</dbReference>
<comment type="subcellular location">
    <subcellularLocation>
        <location evidence="2">Cell junction</location>
        <location evidence="2">Focal adhesion</location>
    </subcellularLocation>
    <subcellularLocation>
        <location evidence="3">Cell membrane</location>
        <topology evidence="3">Peripheral membrane protein</topology>
        <orientation evidence="3">Cytoplasmic side</orientation>
    </subcellularLocation>
    <subcellularLocation>
        <location evidence="1">Cytoplasm</location>
        <location evidence="1">Cytoskeleton</location>
        <location evidence="1">Cilium basal body</location>
    </subcellularLocation>
</comment>
<dbReference type="FunFam" id="1.20.120.330:FF:000001">
    <property type="entry name" value="focal adhesion kinase 1 isoform X1"/>
    <property type="match status" value="1"/>
</dbReference>
<organism evidence="26 27">
    <name type="scientific">Eptatretus burgeri</name>
    <name type="common">Inshore hagfish</name>
    <dbReference type="NCBI Taxonomy" id="7764"/>
    <lineage>
        <taxon>Eukaryota</taxon>
        <taxon>Metazoa</taxon>
        <taxon>Chordata</taxon>
        <taxon>Craniata</taxon>
        <taxon>Vertebrata</taxon>
        <taxon>Cyclostomata</taxon>
        <taxon>Myxini</taxon>
        <taxon>Myxiniformes</taxon>
        <taxon>Myxinidae</taxon>
        <taxon>Eptatretinae</taxon>
        <taxon>Eptatretus</taxon>
    </lineage>
</organism>
<dbReference type="SUPFAM" id="SSF47031">
    <property type="entry name" value="Second domain of FERM"/>
    <property type="match status" value="1"/>
</dbReference>
<evidence type="ECO:0000313" key="27">
    <source>
        <dbReference type="Proteomes" id="UP000694388"/>
    </source>
</evidence>
<dbReference type="GO" id="GO:0004715">
    <property type="term" value="F:non-membrane spanning protein tyrosine kinase activity"/>
    <property type="evidence" value="ECO:0007669"/>
    <property type="project" value="UniProtKB-EC"/>
</dbReference>
<evidence type="ECO:0000256" key="20">
    <source>
        <dbReference type="ARBA" id="ARBA00043012"/>
    </source>
</evidence>
<dbReference type="SMART" id="SM00295">
    <property type="entry name" value="B41"/>
    <property type="match status" value="1"/>
</dbReference>
<dbReference type="Ensembl" id="ENSEBUT00000025346.1">
    <property type="protein sequence ID" value="ENSEBUP00000024769.1"/>
    <property type="gene ID" value="ENSEBUG00000015198.1"/>
</dbReference>
<evidence type="ECO:0000256" key="13">
    <source>
        <dbReference type="ARBA" id="ARBA00022949"/>
    </source>
</evidence>
<dbReference type="GeneTree" id="ENSGT00940000155113"/>
<dbReference type="Pfam" id="PF18038">
    <property type="entry name" value="FERM_N_2"/>
    <property type="match status" value="1"/>
</dbReference>
<dbReference type="InterPro" id="IPR029071">
    <property type="entry name" value="Ubiquitin-like_domsf"/>
</dbReference>
<dbReference type="FunFam" id="3.30.200.20:FF:000047">
    <property type="entry name" value="focal adhesion kinase 1 isoform X2"/>
    <property type="match status" value="1"/>
</dbReference>
<dbReference type="InterPro" id="IPR017441">
    <property type="entry name" value="Protein_kinase_ATP_BS"/>
</dbReference>
<dbReference type="InterPro" id="IPR011009">
    <property type="entry name" value="Kinase-like_dom_sf"/>
</dbReference>
<dbReference type="SUPFAM" id="SSF50729">
    <property type="entry name" value="PH domain-like"/>
    <property type="match status" value="1"/>
</dbReference>
<keyword evidence="11" id="KW-0418">Kinase</keyword>
<evidence type="ECO:0000256" key="18">
    <source>
        <dbReference type="ARBA" id="ARBA00039644"/>
    </source>
</evidence>
<evidence type="ECO:0000256" key="9">
    <source>
        <dbReference type="ARBA" id="ARBA00022679"/>
    </source>
</evidence>
<dbReference type="InterPro" id="IPR036137">
    <property type="entry name" value="Focal_adhe_kin_target_dom_sf"/>
</dbReference>
<evidence type="ECO:0000313" key="26">
    <source>
        <dbReference type="Ensembl" id="ENSEBUP00000024769.1"/>
    </source>
</evidence>
<dbReference type="Pfam" id="PF07714">
    <property type="entry name" value="PK_Tyr_Ser-Thr"/>
    <property type="match status" value="1"/>
</dbReference>
<evidence type="ECO:0000256" key="23">
    <source>
        <dbReference type="SAM" id="MobiDB-lite"/>
    </source>
</evidence>
<dbReference type="Gene3D" id="1.10.510.10">
    <property type="entry name" value="Transferase(Phosphotransferase) domain 1"/>
    <property type="match status" value="1"/>
</dbReference>
<dbReference type="InterPro" id="IPR035963">
    <property type="entry name" value="FERM_2"/>
</dbReference>
<evidence type="ECO:0000256" key="11">
    <source>
        <dbReference type="ARBA" id="ARBA00022777"/>
    </source>
</evidence>
<dbReference type="SUPFAM" id="SSF54236">
    <property type="entry name" value="Ubiquitin-like"/>
    <property type="match status" value="1"/>
</dbReference>
<dbReference type="Gene3D" id="3.10.20.90">
    <property type="entry name" value="Phosphatidylinositol 3-kinase Catalytic Subunit, Chain A, domain 1"/>
    <property type="match status" value="1"/>
</dbReference>
<dbReference type="FunFam" id="1.10.510.10:FF:000039">
    <property type="entry name" value="Focal adhesion kinase, isoform D"/>
    <property type="match status" value="1"/>
</dbReference>
<keyword evidence="7" id="KW-0963">Cytoplasm</keyword>
<dbReference type="Pfam" id="PF03623">
    <property type="entry name" value="Focal_AT"/>
    <property type="match status" value="1"/>
</dbReference>
<reference evidence="26" key="1">
    <citation type="submission" date="2025-05" db="UniProtKB">
        <authorList>
            <consortium name="Ensembl"/>
        </authorList>
    </citation>
    <scope>IDENTIFICATION</scope>
</reference>
<feature type="region of interest" description="Disordered" evidence="23">
    <location>
        <begin position="669"/>
        <end position="715"/>
    </location>
</feature>
<evidence type="ECO:0000256" key="1">
    <source>
        <dbReference type="ARBA" id="ARBA00004120"/>
    </source>
</evidence>
<evidence type="ECO:0000256" key="19">
    <source>
        <dbReference type="ARBA" id="ARBA00042078"/>
    </source>
</evidence>
<evidence type="ECO:0000256" key="8">
    <source>
        <dbReference type="ARBA" id="ARBA00022553"/>
    </source>
</evidence>
<dbReference type="InterPro" id="IPR019748">
    <property type="entry name" value="FERM_central"/>
</dbReference>
<evidence type="ECO:0000256" key="5">
    <source>
        <dbReference type="ARBA" id="ARBA00022473"/>
    </source>
</evidence>
<sequence>MASAFLEVGHGEGAMGRQGQPRSPHGSERLLKIYTYSDSVDPTSKYKQVRYRDNTDIKSIVHSLVGAINPQFEVNYGIRLVHTHSDELYWLHHDYTVASVREKYESLHPPEDWRYELRMRYFPKSHLDVFSQDKPTFTYLYHQVRHDYMNEFTERVDQDTALQLGCLEIRRCYREMPQMALDKKSNFELLEKDMGLLRFFPKQLLDYVKSKSLRRMIHQTFRQYAGYSEEQCMMRFFEIFLFTCHFDQEHYKCGLGSGWSISVELAIGPEEGISYLTDKGSSPTHLADFNQVKSIQYSQSDERDKKGVLQLRIAGASELLTITTSSLTIAENMADLIDGYCRLAHDTITSSIIRPQKEVERALPSIPKAQNNAVNSGASKKMAMPDTDDYAEIVDDDDVCNMPSTDYEISRDTVELGQCIGEGQFGDVHKGTYKSLEDPYMPVAVKTCKQSYSDCVRDKFLQEASTMRQFDHPHIVKLIGVISEPPIWIVMELCTFGELRSYLQENQYTLDLATLILYMYHLSTALSYLESKKIVHRDIAARNVLVSSETCVKLADFGLSRHMEDDTYYKASKGKLPIKWMAPESINFRKFTSASDVWMFGVCMWEILMFGVKPFQGVKNNDVIGRIETGERLPMPQNCPPTLYSIMTKTWSYDLNKRPRFSELKQQLSDIYEDEKSQQEDRQKRDHRRMISGPWSSQTIDEAPPKPSRPAYPGTRIVDVPHGSPMSPHPNHYQVILPPGQHSAMHHGAGPGAGPWVPPHTDSISLSVGEAMDGCTQTLLLMEQRMQQQQQDMVADEKWLEQKELLMKPEPRSIRSDDGATDGIFSTNHSQPLYQPIEKAELPAPPRKPPRPGVLPGIGIRTTLQEAQNGGPKVVPTEIQPLPTAELDRTNDHVYDNVTLLVKAVLEMSAKVQAAVPDQYVAMVKDVGLSLRTLLASVDETISSLPKSCRREVEMAQKVLNSDLAELINKMKLSQQNAMTTLQKEYKKQMLTAAHALAMDAKSLLDVVDQARIRLMASGYVPTPESPMAFAGATSLHW</sequence>
<dbReference type="Pfam" id="PF21477">
    <property type="entry name" value="FERM_C_FAK1"/>
    <property type="match status" value="1"/>
</dbReference>
<dbReference type="Gene3D" id="3.30.200.20">
    <property type="entry name" value="Phosphorylase Kinase, domain 1"/>
    <property type="match status" value="1"/>
</dbReference>
<dbReference type="InterPro" id="IPR001245">
    <property type="entry name" value="Ser-Thr/Tyr_kinase_cat_dom"/>
</dbReference>
<keyword evidence="10 22" id="KW-0547">Nucleotide-binding</keyword>
<dbReference type="InterPro" id="IPR020635">
    <property type="entry name" value="Tyr_kinase_cat_dom"/>
</dbReference>
<keyword evidence="5" id="KW-0217">Developmental protein</keyword>
<feature type="binding site" evidence="22">
    <location>
        <position position="446"/>
    </location>
    <ligand>
        <name>ATP</name>
        <dbReference type="ChEBI" id="CHEBI:30616"/>
    </ligand>
</feature>
<dbReference type="EC" id="2.7.10.2" evidence="4"/>
<protein>
    <recommendedName>
        <fullName evidence="18">Focal adhesion kinase 1</fullName>
        <ecNumber evidence="4">2.7.10.2</ecNumber>
    </recommendedName>
    <alternativeName>
        <fullName evidence="19">Protein-tyrosine kinase 2</fullName>
    </alternativeName>
    <alternativeName>
        <fullName evidence="20">pp125FAK</fullName>
    </alternativeName>
</protein>
<dbReference type="Ensembl" id="ENSEBUT00000025208.1">
    <property type="protein sequence ID" value="ENSEBUP00000024632.1"/>
    <property type="gene ID" value="ENSEBUG00000015198.1"/>
</dbReference>
<dbReference type="Gene3D" id="1.20.5.540">
    <property type="entry name" value="Single helix bin"/>
    <property type="match status" value="1"/>
</dbReference>
<keyword evidence="14" id="KW-0472">Membrane</keyword>
<keyword evidence="8" id="KW-0597">Phosphoprotein</keyword>
<keyword evidence="9" id="KW-0808">Transferase</keyword>
<dbReference type="AlphaFoldDB" id="A0A8C4R4C9"/>
<evidence type="ECO:0000256" key="4">
    <source>
        <dbReference type="ARBA" id="ARBA00011903"/>
    </source>
</evidence>
<keyword evidence="6" id="KW-1003">Cell membrane</keyword>
<dbReference type="SUPFAM" id="SSF56112">
    <property type="entry name" value="Protein kinase-like (PK-like)"/>
    <property type="match status" value="1"/>
</dbReference>
<dbReference type="PROSITE" id="PS00109">
    <property type="entry name" value="PROTEIN_KINASE_TYR"/>
    <property type="match status" value="1"/>
</dbReference>
<dbReference type="FunFam" id="1.20.80.10:FF:000004">
    <property type="entry name" value="Protein-tyrosine kinase 2-beta isoform 1"/>
    <property type="match status" value="1"/>
</dbReference>
<dbReference type="SUPFAM" id="SSF68993">
    <property type="entry name" value="FAT domain of focal adhesion kinase"/>
    <property type="match status" value="1"/>
</dbReference>
<dbReference type="CDD" id="cd14473">
    <property type="entry name" value="FERM_B-lobe"/>
    <property type="match status" value="1"/>
</dbReference>
<feature type="domain" description="FERM" evidence="25">
    <location>
        <begin position="29"/>
        <end position="348"/>
    </location>
</feature>
<dbReference type="GO" id="GO:0007172">
    <property type="term" value="P:signal complex assembly"/>
    <property type="evidence" value="ECO:0007669"/>
    <property type="project" value="InterPro"/>
</dbReference>
<dbReference type="PRINTS" id="PR00109">
    <property type="entry name" value="TYRKINASE"/>
</dbReference>
<dbReference type="InterPro" id="IPR008266">
    <property type="entry name" value="Tyr_kinase_AS"/>
</dbReference>
<keyword evidence="17" id="KW-0966">Cell projection</keyword>
<dbReference type="FunFam" id="2.30.29.30:FF:000058">
    <property type="entry name" value="focal adhesion kinase 1 isoform X1"/>
    <property type="match status" value="1"/>
</dbReference>
<feature type="compositionally biased region" description="Basic and acidic residues" evidence="23">
    <location>
        <begin position="674"/>
        <end position="684"/>
    </location>
</feature>